<dbReference type="PANTHER" id="PTHR11455">
    <property type="entry name" value="CRYPTOCHROME"/>
    <property type="match status" value="1"/>
</dbReference>
<dbReference type="InterPro" id="IPR036155">
    <property type="entry name" value="Crypto/Photolyase_N_sf"/>
</dbReference>
<reference evidence="8 9" key="1">
    <citation type="submission" date="2017-03" db="EMBL/GenBank/DDBJ databases">
        <authorList>
            <person name="Afonso C.L."/>
            <person name="Miller P.J."/>
            <person name="Scott M.A."/>
            <person name="Spackman E."/>
            <person name="Goraichik I."/>
            <person name="Dimitrov K.M."/>
            <person name="Suarez D.L."/>
            <person name="Swayne D.E."/>
        </authorList>
    </citation>
    <scope>NUCLEOTIDE SEQUENCE [LARGE SCALE GENOMIC DNA]</scope>
    <source>
        <strain evidence="8 9">CECT 7066</strain>
    </source>
</reference>
<organism evidence="8 9">
    <name type="scientific">Palleronia marisminoris</name>
    <dbReference type="NCBI Taxonomy" id="315423"/>
    <lineage>
        <taxon>Bacteria</taxon>
        <taxon>Pseudomonadati</taxon>
        <taxon>Pseudomonadota</taxon>
        <taxon>Alphaproteobacteria</taxon>
        <taxon>Rhodobacterales</taxon>
        <taxon>Roseobacteraceae</taxon>
        <taxon>Palleronia</taxon>
    </lineage>
</organism>
<accession>A0A1Y5TI49</accession>
<keyword evidence="3 4" id="KW-0274">FAD</keyword>
<feature type="domain" description="Photolyase/cryptochrome alpha/beta" evidence="7">
    <location>
        <begin position="6"/>
        <end position="132"/>
    </location>
</feature>
<dbReference type="OrthoDB" id="9772484at2"/>
<evidence type="ECO:0000256" key="4">
    <source>
        <dbReference type="PIRSR" id="PIRSR602081-1"/>
    </source>
</evidence>
<dbReference type="Gene3D" id="1.25.40.80">
    <property type="match status" value="1"/>
</dbReference>
<keyword evidence="6" id="KW-0157">Chromophore</keyword>
<comment type="similarity">
    <text evidence="6">Belongs to the DNA photolyase family.</text>
</comment>
<evidence type="ECO:0000256" key="3">
    <source>
        <dbReference type="ARBA" id="ARBA00022827"/>
    </source>
</evidence>
<dbReference type="Gene3D" id="3.40.50.620">
    <property type="entry name" value="HUPs"/>
    <property type="match status" value="1"/>
</dbReference>
<keyword evidence="2 4" id="KW-0285">Flavoprotein</keyword>
<evidence type="ECO:0000256" key="5">
    <source>
        <dbReference type="PIRSR" id="PIRSR602081-2"/>
    </source>
</evidence>
<dbReference type="GO" id="GO:0009416">
    <property type="term" value="P:response to light stimulus"/>
    <property type="evidence" value="ECO:0007669"/>
    <property type="project" value="TreeGrafter"/>
</dbReference>
<dbReference type="EMBL" id="FWFV01000010">
    <property type="protein sequence ID" value="SLN62592.1"/>
    <property type="molecule type" value="Genomic_DNA"/>
</dbReference>
<dbReference type="InterPro" id="IPR005101">
    <property type="entry name" value="Cryptochr/Photolyase_FAD-bd"/>
</dbReference>
<feature type="binding site" evidence="4">
    <location>
        <position position="225"/>
    </location>
    <ligand>
        <name>FAD</name>
        <dbReference type="ChEBI" id="CHEBI:57692"/>
    </ligand>
</feature>
<feature type="site" description="Electron transfer via tryptophanyl radical" evidence="5">
    <location>
        <position position="384"/>
    </location>
</feature>
<gene>
    <name evidence="8" type="primary">phr</name>
    <name evidence="8" type="ORF">PAM7066_03119</name>
</gene>
<evidence type="ECO:0000256" key="1">
    <source>
        <dbReference type="ARBA" id="ARBA00001932"/>
    </source>
</evidence>
<dbReference type="PROSITE" id="PS51645">
    <property type="entry name" value="PHR_CRY_ALPHA_BETA"/>
    <property type="match status" value="1"/>
</dbReference>
<protein>
    <submittedName>
        <fullName evidence="8">Deoxyribodipyrimidine photo-lyase</fullName>
        <ecNumber evidence="8">4.1.99.3</ecNumber>
    </submittedName>
</protein>
<evidence type="ECO:0000313" key="8">
    <source>
        <dbReference type="EMBL" id="SLN62592.1"/>
    </source>
</evidence>
<dbReference type="Pfam" id="PF03441">
    <property type="entry name" value="FAD_binding_7"/>
    <property type="match status" value="1"/>
</dbReference>
<dbReference type="GO" id="GO:0071949">
    <property type="term" value="F:FAD binding"/>
    <property type="evidence" value="ECO:0007669"/>
    <property type="project" value="TreeGrafter"/>
</dbReference>
<dbReference type="Pfam" id="PF00875">
    <property type="entry name" value="DNA_photolyase"/>
    <property type="match status" value="1"/>
</dbReference>
<dbReference type="EC" id="4.1.99.3" evidence="8"/>
<comment type="cofactor">
    <cofactor evidence="1">
        <name>(6R)-5,10-methylene-5,6,7,8-tetrahydrofolate</name>
        <dbReference type="ChEBI" id="CHEBI:15636"/>
    </cofactor>
</comment>
<proteinExistence type="inferred from homology"/>
<feature type="binding site" evidence="4">
    <location>
        <begin position="374"/>
        <end position="376"/>
    </location>
    <ligand>
        <name>FAD</name>
        <dbReference type="ChEBI" id="CHEBI:57692"/>
    </ligand>
</feature>
<evidence type="ECO:0000256" key="2">
    <source>
        <dbReference type="ARBA" id="ARBA00022630"/>
    </source>
</evidence>
<dbReference type="InterPro" id="IPR014729">
    <property type="entry name" value="Rossmann-like_a/b/a_fold"/>
</dbReference>
<feature type="binding site" evidence="4">
    <location>
        <begin position="237"/>
        <end position="241"/>
    </location>
    <ligand>
        <name>FAD</name>
        <dbReference type="ChEBI" id="CHEBI:57692"/>
    </ligand>
</feature>
<feature type="site" description="Electron transfer via tryptophanyl radical" evidence="5">
    <location>
        <position position="361"/>
    </location>
</feature>
<evidence type="ECO:0000256" key="6">
    <source>
        <dbReference type="RuleBase" id="RU004182"/>
    </source>
</evidence>
<dbReference type="SUPFAM" id="SSF48173">
    <property type="entry name" value="Cryptochrome/photolyase FAD-binding domain"/>
    <property type="match status" value="1"/>
</dbReference>
<evidence type="ECO:0000259" key="7">
    <source>
        <dbReference type="PROSITE" id="PS51645"/>
    </source>
</evidence>
<sequence length="475" mass="53546">MIEPTSPVIWWVRRDLRLTDNSVLDRAAKSGRPVIPVFVLDEVFESHGAAPKWRLGLGVEHLAERLAGIGSRLILRRGTAQVVLEGLAAETGAGAVWWTRAYDPASIERDEGVKSALTGRGIDAGSVPGHILVEPWTVETKQGGYYKVFTPYWRAVKDRDVPAPFDAPTELRPPARWPDSDRIEDWGMGTAMDRGAAVVRPWLNLGEEAAQARLAAFSGDRIDGYETQRNHPGVEGTSGLSENLTYGEISVRACWHAGLRAQEDGKAGAATWLKELVWRDFAYHLMFHTPHLLTENWRREWDTFPWNEDEQLPEVTAWKRGRTGIPFVDAAMRELFVTGRMHNRARMIAASYLTKNLMSHWRIGSRWFEDTLVDWDPASNALGWQWASGSGPDAAPYFRVFNPVTQLDKFDKDRAYVTRFLAELSDDPPAPALAFYDAIPRSWRMSPDDPYPEHPVVDPKEGRDRAIAAYGNRDF</sequence>
<dbReference type="GO" id="GO:0003904">
    <property type="term" value="F:deoxyribodipyrimidine photo-lyase activity"/>
    <property type="evidence" value="ECO:0007669"/>
    <property type="project" value="UniProtKB-EC"/>
</dbReference>
<feature type="site" description="Electron transfer via tryptophanyl radical" evidence="5">
    <location>
        <position position="306"/>
    </location>
</feature>
<dbReference type="InterPro" id="IPR036134">
    <property type="entry name" value="Crypto/Photolyase_FAD-like_sf"/>
</dbReference>
<dbReference type="PANTHER" id="PTHR11455:SF9">
    <property type="entry name" value="CRYPTOCHROME CIRCADIAN CLOCK 5 ISOFORM X1"/>
    <property type="match status" value="1"/>
</dbReference>
<dbReference type="SUPFAM" id="SSF52425">
    <property type="entry name" value="Cryptochrome/photolyase, N-terminal domain"/>
    <property type="match status" value="1"/>
</dbReference>
<dbReference type="InterPro" id="IPR002081">
    <property type="entry name" value="Cryptochrome/DNA_photolyase_1"/>
</dbReference>
<dbReference type="Proteomes" id="UP000193870">
    <property type="component" value="Unassembled WGS sequence"/>
</dbReference>
<name>A0A1Y5TI49_9RHOB</name>
<evidence type="ECO:0000313" key="9">
    <source>
        <dbReference type="Proteomes" id="UP000193870"/>
    </source>
</evidence>
<feature type="binding site" evidence="4">
    <location>
        <position position="272"/>
    </location>
    <ligand>
        <name>FAD</name>
        <dbReference type="ChEBI" id="CHEBI:57692"/>
    </ligand>
</feature>
<dbReference type="InterPro" id="IPR006050">
    <property type="entry name" value="DNA_photolyase_N"/>
</dbReference>
<dbReference type="Gene3D" id="1.10.579.10">
    <property type="entry name" value="DNA Cyclobutane Dipyrimidine Photolyase, subunit A, domain 3"/>
    <property type="match status" value="1"/>
</dbReference>
<keyword evidence="8" id="KW-0456">Lyase</keyword>
<dbReference type="PRINTS" id="PR00147">
    <property type="entry name" value="DNAPHOTLYASE"/>
</dbReference>
<comment type="cofactor">
    <cofactor evidence="4">
        <name>FAD</name>
        <dbReference type="ChEBI" id="CHEBI:57692"/>
    </cofactor>
    <text evidence="4">Binds 1 FAD per subunit.</text>
</comment>
<dbReference type="STRING" id="315423.SAMN04488020_11144"/>
<keyword evidence="9" id="KW-1185">Reference proteome</keyword>
<dbReference type="GO" id="GO:0003677">
    <property type="term" value="F:DNA binding"/>
    <property type="evidence" value="ECO:0007669"/>
    <property type="project" value="TreeGrafter"/>
</dbReference>
<dbReference type="AlphaFoldDB" id="A0A1Y5TI49"/>